<protein>
    <submittedName>
        <fullName evidence="2">Uncharacterized protein</fullName>
    </submittedName>
</protein>
<keyword evidence="1" id="KW-0812">Transmembrane</keyword>
<proteinExistence type="predicted"/>
<evidence type="ECO:0000313" key="3">
    <source>
        <dbReference type="Proteomes" id="UP001154420"/>
    </source>
</evidence>
<name>A0A9X5BHV4_9FIRM</name>
<sequence>MKQGRIIGIALAVANGILILLCAILYLGKDRQEPEFTFQSVDTVYREENGTKELLTGATAWDKEDGDLSSRIVIEKISENREDGTVVVFYAVSDRAGNVARASRVFAAIFTGQDEESLASQYKNR</sequence>
<keyword evidence="3" id="KW-1185">Reference proteome</keyword>
<accession>A0A9X5BHV4</accession>
<dbReference type="AlphaFoldDB" id="A0A9X5BHV4"/>
<comment type="caution">
    <text evidence="2">The sequence shown here is derived from an EMBL/GenBank/DDBJ whole genome shotgun (WGS) entry which is preliminary data.</text>
</comment>
<keyword evidence="1" id="KW-0472">Membrane</keyword>
<organism evidence="2 3">
    <name type="scientific">Parablautia muri</name>
    <dbReference type="NCBI Taxonomy" id="2320879"/>
    <lineage>
        <taxon>Bacteria</taxon>
        <taxon>Bacillati</taxon>
        <taxon>Bacillota</taxon>
        <taxon>Clostridia</taxon>
        <taxon>Lachnospirales</taxon>
        <taxon>Lachnospiraceae</taxon>
        <taxon>Parablautia</taxon>
    </lineage>
</organism>
<dbReference type="InterPro" id="IPR013783">
    <property type="entry name" value="Ig-like_fold"/>
</dbReference>
<keyword evidence="1" id="KW-1133">Transmembrane helix</keyword>
<dbReference type="RefSeq" id="WP_160561071.1">
    <property type="nucleotide sequence ID" value="NZ_QZDT01000028.1"/>
</dbReference>
<dbReference type="OrthoDB" id="1972074at2"/>
<reference evidence="2" key="1">
    <citation type="submission" date="2018-09" db="EMBL/GenBank/DDBJ databases">
        <title>Murine metabolic-syndrome-specific gut microbial biobank.</title>
        <authorList>
            <person name="Liu C."/>
        </authorList>
    </citation>
    <scope>NUCLEOTIDE SEQUENCE</scope>
    <source>
        <strain evidence="2">D42-62</strain>
    </source>
</reference>
<dbReference type="Proteomes" id="UP001154420">
    <property type="component" value="Unassembled WGS sequence"/>
</dbReference>
<gene>
    <name evidence="2" type="ORF">D5281_15915</name>
</gene>
<feature type="transmembrane region" description="Helical" evidence="1">
    <location>
        <begin position="6"/>
        <end position="27"/>
    </location>
</feature>
<evidence type="ECO:0000313" key="2">
    <source>
        <dbReference type="EMBL" id="NBJ94033.1"/>
    </source>
</evidence>
<dbReference type="Gene3D" id="2.60.40.10">
    <property type="entry name" value="Immunoglobulins"/>
    <property type="match status" value="1"/>
</dbReference>
<dbReference type="EMBL" id="QZDT01000028">
    <property type="protein sequence ID" value="NBJ94033.1"/>
    <property type="molecule type" value="Genomic_DNA"/>
</dbReference>
<evidence type="ECO:0000256" key="1">
    <source>
        <dbReference type="SAM" id="Phobius"/>
    </source>
</evidence>